<sequence>WYSTAFDKVPYLVIIGDGGRGISYEAVNTLFLLPELKNIFFPLEISSFVRGNFC</sequence>
<dbReference type="EMBL" id="HACA01031188">
    <property type="protein sequence ID" value="CDW48549.1"/>
    <property type="molecule type" value="Transcribed_RNA"/>
</dbReference>
<accession>A0A0K2VDJ7</accession>
<dbReference type="AlphaFoldDB" id="A0A0K2VDJ7"/>
<evidence type="ECO:0000313" key="1">
    <source>
        <dbReference type="EMBL" id="CDW48549.1"/>
    </source>
</evidence>
<protein>
    <submittedName>
        <fullName evidence="1">Uncharacterized protein</fullName>
    </submittedName>
</protein>
<reference evidence="1" key="1">
    <citation type="submission" date="2014-05" db="EMBL/GenBank/DDBJ databases">
        <authorList>
            <person name="Chronopoulou M."/>
        </authorList>
    </citation>
    <scope>NUCLEOTIDE SEQUENCE</scope>
    <source>
        <tissue evidence="1">Whole organism</tissue>
    </source>
</reference>
<feature type="non-terminal residue" evidence="1">
    <location>
        <position position="1"/>
    </location>
</feature>
<name>A0A0K2VDJ7_LEPSM</name>
<proteinExistence type="predicted"/>
<organism evidence="1">
    <name type="scientific">Lepeophtheirus salmonis</name>
    <name type="common">Salmon louse</name>
    <name type="synonym">Caligus salmonis</name>
    <dbReference type="NCBI Taxonomy" id="72036"/>
    <lineage>
        <taxon>Eukaryota</taxon>
        <taxon>Metazoa</taxon>
        <taxon>Ecdysozoa</taxon>
        <taxon>Arthropoda</taxon>
        <taxon>Crustacea</taxon>
        <taxon>Multicrustacea</taxon>
        <taxon>Hexanauplia</taxon>
        <taxon>Copepoda</taxon>
        <taxon>Siphonostomatoida</taxon>
        <taxon>Caligidae</taxon>
        <taxon>Lepeophtheirus</taxon>
    </lineage>
</organism>